<evidence type="ECO:0000256" key="2">
    <source>
        <dbReference type="SAM" id="Phobius"/>
    </source>
</evidence>
<feature type="transmembrane region" description="Helical" evidence="2">
    <location>
        <begin position="27"/>
        <end position="47"/>
    </location>
</feature>
<name>A0ABV8HMD8_9ACTN</name>
<sequence length="218" mass="23371">MTMSTPPPGRSPSADQPKRRRWRARRVVPLVIAFWAVLEIWLLVVVARATNGFVVLLCLLAGLVLGAAAMKRAGRSAWRNLTATVQRQQRAAGMAGGPQGEEAAAVPPGGSRTGLHMLGGLLLIIPGFISDAVALVLLFPPTRKLVGRGLDRSLARHVPAAGEPGSLGDLLQQARDADEQATMHRPDGKVIRGEVIDPDDPRAPRDKGRDSGRRDDRD</sequence>
<gene>
    <name evidence="3" type="primary">fxsA</name>
    <name evidence="3" type="ORF">ACFO3J_10975</name>
</gene>
<dbReference type="NCBIfam" id="NF008528">
    <property type="entry name" value="PRK11463.1-2"/>
    <property type="match status" value="1"/>
</dbReference>
<dbReference type="EMBL" id="JBHSBB010000009">
    <property type="protein sequence ID" value="MFC4032004.1"/>
    <property type="molecule type" value="Genomic_DNA"/>
</dbReference>
<dbReference type="InterPro" id="IPR007313">
    <property type="entry name" value="FxsA"/>
</dbReference>
<dbReference type="PANTHER" id="PTHR35335">
    <property type="entry name" value="UPF0716 PROTEIN FXSA"/>
    <property type="match status" value="1"/>
</dbReference>
<proteinExistence type="predicted"/>
<evidence type="ECO:0000256" key="1">
    <source>
        <dbReference type="SAM" id="MobiDB-lite"/>
    </source>
</evidence>
<dbReference type="Proteomes" id="UP001595765">
    <property type="component" value="Unassembled WGS sequence"/>
</dbReference>
<keyword evidence="2" id="KW-1133">Transmembrane helix</keyword>
<comment type="caution">
    <text evidence="3">The sequence shown here is derived from an EMBL/GenBank/DDBJ whole genome shotgun (WGS) entry which is preliminary data.</text>
</comment>
<reference evidence="4" key="1">
    <citation type="journal article" date="2019" name="Int. J. Syst. Evol. Microbiol.">
        <title>The Global Catalogue of Microorganisms (GCM) 10K type strain sequencing project: providing services to taxonomists for standard genome sequencing and annotation.</title>
        <authorList>
            <consortium name="The Broad Institute Genomics Platform"/>
            <consortium name="The Broad Institute Genome Sequencing Center for Infectious Disease"/>
            <person name="Wu L."/>
            <person name="Ma J."/>
        </authorList>
    </citation>
    <scope>NUCLEOTIDE SEQUENCE [LARGE SCALE GENOMIC DNA]</scope>
    <source>
        <strain evidence="4">CGMCC 4.7237</strain>
    </source>
</reference>
<feature type="transmembrane region" description="Helical" evidence="2">
    <location>
        <begin position="118"/>
        <end position="139"/>
    </location>
</feature>
<evidence type="ECO:0000313" key="3">
    <source>
        <dbReference type="EMBL" id="MFC4032004.1"/>
    </source>
</evidence>
<dbReference type="NCBIfam" id="NF008527">
    <property type="entry name" value="PRK11463.1-1"/>
    <property type="match status" value="1"/>
</dbReference>
<dbReference type="Pfam" id="PF04186">
    <property type="entry name" value="FxsA"/>
    <property type="match status" value="1"/>
</dbReference>
<keyword evidence="4" id="KW-1185">Reference proteome</keyword>
<keyword evidence="2" id="KW-0472">Membrane</keyword>
<keyword evidence="2" id="KW-0812">Transmembrane</keyword>
<protein>
    <submittedName>
        <fullName evidence="3">FxsA family membrane protein</fullName>
    </submittedName>
</protein>
<dbReference type="RefSeq" id="WP_386428587.1">
    <property type="nucleotide sequence ID" value="NZ_JBHSBB010000009.1"/>
</dbReference>
<accession>A0ABV8HMD8</accession>
<evidence type="ECO:0000313" key="4">
    <source>
        <dbReference type="Proteomes" id="UP001595765"/>
    </source>
</evidence>
<feature type="region of interest" description="Disordered" evidence="1">
    <location>
        <begin position="174"/>
        <end position="218"/>
    </location>
</feature>
<dbReference type="PANTHER" id="PTHR35335:SF1">
    <property type="entry name" value="UPF0716 PROTEIN FXSA"/>
    <property type="match status" value="1"/>
</dbReference>
<feature type="compositionally biased region" description="Basic and acidic residues" evidence="1">
    <location>
        <begin position="175"/>
        <end position="218"/>
    </location>
</feature>
<feature type="transmembrane region" description="Helical" evidence="2">
    <location>
        <begin position="53"/>
        <end position="70"/>
    </location>
</feature>
<organism evidence="3 4">
    <name type="scientific">Streptomyces polygonati</name>
    <dbReference type="NCBI Taxonomy" id="1617087"/>
    <lineage>
        <taxon>Bacteria</taxon>
        <taxon>Bacillati</taxon>
        <taxon>Actinomycetota</taxon>
        <taxon>Actinomycetes</taxon>
        <taxon>Kitasatosporales</taxon>
        <taxon>Streptomycetaceae</taxon>
        <taxon>Streptomyces</taxon>
    </lineage>
</organism>